<organism evidence="2 3">
    <name type="scientific">Rhododendron griersonianum</name>
    <dbReference type="NCBI Taxonomy" id="479676"/>
    <lineage>
        <taxon>Eukaryota</taxon>
        <taxon>Viridiplantae</taxon>
        <taxon>Streptophyta</taxon>
        <taxon>Embryophyta</taxon>
        <taxon>Tracheophyta</taxon>
        <taxon>Spermatophyta</taxon>
        <taxon>Magnoliopsida</taxon>
        <taxon>eudicotyledons</taxon>
        <taxon>Gunneridae</taxon>
        <taxon>Pentapetalae</taxon>
        <taxon>asterids</taxon>
        <taxon>Ericales</taxon>
        <taxon>Ericaceae</taxon>
        <taxon>Ericoideae</taxon>
        <taxon>Rhodoreae</taxon>
        <taxon>Rhododendron</taxon>
    </lineage>
</organism>
<sequence>MGHLKAADQEQSPPHVLLFPYPCPSHVNIMLNLAELVCLSGLQVTFLVTPVTHHRLLHHTGVYTTRFETEYPNRFRFETISVGEPDEDPMCRDVASFRAAAKPLLREFLVEENRSGRIPISCMVTDGVATFGIDIAQELGIQVFTYWIGSAANIWFYFCAASELLQAGVLPFEGWFPVFN</sequence>
<protein>
    <submittedName>
        <fullName evidence="2">Uncharacterized protein</fullName>
    </submittedName>
</protein>
<name>A0AAV6I085_9ERIC</name>
<comment type="similarity">
    <text evidence="1">Belongs to the UDP-glycosyltransferase family.</text>
</comment>
<dbReference type="AlphaFoldDB" id="A0AAV6I085"/>
<dbReference type="SUPFAM" id="SSF53756">
    <property type="entry name" value="UDP-Glycosyltransferase/glycogen phosphorylase"/>
    <property type="match status" value="1"/>
</dbReference>
<evidence type="ECO:0000313" key="3">
    <source>
        <dbReference type="Proteomes" id="UP000823749"/>
    </source>
</evidence>
<dbReference type="EMBL" id="JACTNZ010000013">
    <property type="protein sequence ID" value="KAG5517691.1"/>
    <property type="molecule type" value="Genomic_DNA"/>
</dbReference>
<dbReference type="Proteomes" id="UP000823749">
    <property type="component" value="Chromosome 13"/>
</dbReference>
<evidence type="ECO:0000256" key="1">
    <source>
        <dbReference type="ARBA" id="ARBA00009995"/>
    </source>
</evidence>
<keyword evidence="3" id="KW-1185">Reference proteome</keyword>
<comment type="caution">
    <text evidence="2">The sequence shown here is derived from an EMBL/GenBank/DDBJ whole genome shotgun (WGS) entry which is preliminary data.</text>
</comment>
<dbReference type="GO" id="GO:0080043">
    <property type="term" value="F:quercetin 3-O-glucosyltransferase activity"/>
    <property type="evidence" value="ECO:0007669"/>
    <property type="project" value="TreeGrafter"/>
</dbReference>
<dbReference type="GO" id="GO:0080044">
    <property type="term" value="F:quercetin 7-O-glucosyltransferase activity"/>
    <property type="evidence" value="ECO:0007669"/>
    <property type="project" value="TreeGrafter"/>
</dbReference>
<dbReference type="Gene3D" id="3.40.50.2000">
    <property type="entry name" value="Glycogen Phosphorylase B"/>
    <property type="match status" value="1"/>
</dbReference>
<evidence type="ECO:0000313" key="2">
    <source>
        <dbReference type="EMBL" id="KAG5517691.1"/>
    </source>
</evidence>
<dbReference type="PANTHER" id="PTHR11926">
    <property type="entry name" value="GLUCOSYL/GLUCURONOSYL TRANSFERASES"/>
    <property type="match status" value="1"/>
</dbReference>
<accession>A0AAV6I085</accession>
<proteinExistence type="inferred from homology"/>
<reference evidence="2 3" key="1">
    <citation type="submission" date="2020-08" db="EMBL/GenBank/DDBJ databases">
        <title>Plant Genome Project.</title>
        <authorList>
            <person name="Zhang R.-G."/>
        </authorList>
    </citation>
    <scope>NUCLEOTIDE SEQUENCE [LARGE SCALE GENOMIC DNA]</scope>
    <source>
        <strain evidence="2">WSP0</strain>
        <tissue evidence="2">Leaf</tissue>
    </source>
</reference>
<gene>
    <name evidence="2" type="ORF">RHGRI_038167</name>
</gene>
<dbReference type="PANTHER" id="PTHR11926:SF1392">
    <property type="entry name" value="GLYCOSYLTRANSFERASE"/>
    <property type="match status" value="1"/>
</dbReference>